<gene>
    <name evidence="6" type="ORF">EI427_21700</name>
</gene>
<dbReference type="Gene3D" id="3.40.50.1820">
    <property type="entry name" value="alpha/beta hydrolase"/>
    <property type="match status" value="1"/>
</dbReference>
<keyword evidence="2 6" id="KW-0378">Hydrolase</keyword>
<keyword evidence="3" id="KW-0732">Signal</keyword>
<dbReference type="Proteomes" id="UP000267268">
    <property type="component" value="Chromosome 2"/>
</dbReference>
<organism evidence="6 7">
    <name type="scientific">Flammeovirga pectinis</name>
    <dbReference type="NCBI Taxonomy" id="2494373"/>
    <lineage>
        <taxon>Bacteria</taxon>
        <taxon>Pseudomonadati</taxon>
        <taxon>Bacteroidota</taxon>
        <taxon>Cytophagia</taxon>
        <taxon>Cytophagales</taxon>
        <taxon>Flammeovirgaceae</taxon>
        <taxon>Flammeovirga</taxon>
    </lineage>
</organism>
<dbReference type="InterPro" id="IPR029058">
    <property type="entry name" value="AB_hydrolase_fold"/>
</dbReference>
<evidence type="ECO:0000256" key="2">
    <source>
        <dbReference type="ARBA" id="ARBA00022801"/>
    </source>
</evidence>
<feature type="signal peptide" evidence="3">
    <location>
        <begin position="1"/>
        <end position="19"/>
    </location>
</feature>
<dbReference type="InterPro" id="IPR050300">
    <property type="entry name" value="GDXG_lipolytic_enzyme"/>
</dbReference>
<dbReference type="PANTHER" id="PTHR48081">
    <property type="entry name" value="AB HYDROLASE SUPERFAMILY PROTEIN C4A8.06C"/>
    <property type="match status" value="1"/>
</dbReference>
<sequence>MKRIVLTSFIIFLALQLFAQVKPTEKVVYKEIGGVKLKHHIFLPKEQAKSKGAVVLIHGGGWNSGSPKAFYLQAQHLADRGLVVFSPEYRVRKKHGTTIYECVEDTQEAIAFVRKNAKKYGVDPDKIAVGGGSAGGHLALSLSFITPLTEGIHQKDYAPNLLVLFNPVLGVSKEGYGHRVVAEELSAKGINWETFSPRQNIDASFPSMLIQLGDHDKVTSIPLANDFESRCKTADVSCKLLIYKGAEHSFFNKGYGKKQGYPKGTIDNRWFYDTMQALDDFLVEQKYLTDNYTVEVPEGAIYPIRKEHE</sequence>
<feature type="domain" description="BD-FAE-like" evidence="5">
    <location>
        <begin position="41"/>
        <end position="142"/>
    </location>
</feature>
<dbReference type="KEGG" id="fll:EI427_21700"/>
<dbReference type="OrthoDB" id="9777975at2"/>
<dbReference type="GO" id="GO:0004806">
    <property type="term" value="F:triacylglycerol lipase activity"/>
    <property type="evidence" value="ECO:0007669"/>
    <property type="project" value="TreeGrafter"/>
</dbReference>
<proteinExistence type="inferred from homology"/>
<evidence type="ECO:0000259" key="5">
    <source>
        <dbReference type="Pfam" id="PF20434"/>
    </source>
</evidence>
<comment type="similarity">
    <text evidence="1">Belongs to the 'GDXG' lipolytic enzyme family.</text>
</comment>
<evidence type="ECO:0000313" key="6">
    <source>
        <dbReference type="EMBL" id="AZQ64843.1"/>
    </source>
</evidence>
<evidence type="ECO:0000313" key="7">
    <source>
        <dbReference type="Proteomes" id="UP000267268"/>
    </source>
</evidence>
<dbReference type="Pfam" id="PF01738">
    <property type="entry name" value="DLH"/>
    <property type="match status" value="1"/>
</dbReference>
<name>A0A3Q9FRQ0_9BACT</name>
<feature type="chain" id="PRO_5018567460" evidence="3">
    <location>
        <begin position="20"/>
        <end position="309"/>
    </location>
</feature>
<dbReference type="InterPro" id="IPR002925">
    <property type="entry name" value="Dienelactn_hydro"/>
</dbReference>
<dbReference type="EMBL" id="CP034563">
    <property type="protein sequence ID" value="AZQ64843.1"/>
    <property type="molecule type" value="Genomic_DNA"/>
</dbReference>
<dbReference type="SUPFAM" id="SSF53474">
    <property type="entry name" value="alpha/beta-Hydrolases"/>
    <property type="match status" value="1"/>
</dbReference>
<evidence type="ECO:0000259" key="4">
    <source>
        <dbReference type="Pfam" id="PF01738"/>
    </source>
</evidence>
<dbReference type="PROSITE" id="PS01173">
    <property type="entry name" value="LIPASE_GDXG_HIS"/>
    <property type="match status" value="1"/>
</dbReference>
<protein>
    <submittedName>
        <fullName evidence="6">Alpha/beta hydrolase</fullName>
    </submittedName>
</protein>
<dbReference type="AlphaFoldDB" id="A0A3Q9FRQ0"/>
<reference evidence="6 7" key="1">
    <citation type="submission" date="2018-12" db="EMBL/GenBank/DDBJ databases">
        <title>Flammeovirga pectinis sp. nov., isolated from the gut of the Korean scallop, Patinopecten yessoensis.</title>
        <authorList>
            <person name="Bae J.-W."/>
            <person name="Jeong Y.-S."/>
            <person name="Kang W."/>
        </authorList>
    </citation>
    <scope>NUCLEOTIDE SEQUENCE [LARGE SCALE GENOMIC DNA]</scope>
    <source>
        <strain evidence="6 7">L12M1</strain>
    </source>
</reference>
<dbReference type="InterPro" id="IPR049492">
    <property type="entry name" value="BD-FAE-like_dom"/>
</dbReference>
<keyword evidence="7" id="KW-1185">Reference proteome</keyword>
<dbReference type="RefSeq" id="WP_126618961.1">
    <property type="nucleotide sequence ID" value="NZ_CP034563.1"/>
</dbReference>
<dbReference type="PANTHER" id="PTHR48081:SF30">
    <property type="entry name" value="ACETYL-HYDROLASE LIPR-RELATED"/>
    <property type="match status" value="1"/>
</dbReference>
<dbReference type="Pfam" id="PF20434">
    <property type="entry name" value="BD-FAE"/>
    <property type="match status" value="1"/>
</dbReference>
<evidence type="ECO:0000256" key="3">
    <source>
        <dbReference type="SAM" id="SignalP"/>
    </source>
</evidence>
<accession>A0A3Q9FRQ0</accession>
<evidence type="ECO:0000256" key="1">
    <source>
        <dbReference type="ARBA" id="ARBA00010515"/>
    </source>
</evidence>
<dbReference type="InterPro" id="IPR002168">
    <property type="entry name" value="Lipase_GDXG_HIS_AS"/>
</dbReference>
<feature type="domain" description="Dienelactone hydrolase" evidence="4">
    <location>
        <begin position="207"/>
        <end position="256"/>
    </location>
</feature>